<comment type="caution">
    <text evidence="7">The sequence shown here is derived from an EMBL/GenBank/DDBJ whole genome shotgun (WGS) entry which is preliminary data.</text>
</comment>
<proteinExistence type="predicted"/>
<reference evidence="7 8" key="1">
    <citation type="journal article" date="2015" name="Genome Announc.">
        <title>Expanding the biotechnology potential of lactobacilli through comparative genomics of 213 strains and associated genera.</title>
        <authorList>
            <person name="Sun Z."/>
            <person name="Harris H.M."/>
            <person name="McCann A."/>
            <person name="Guo C."/>
            <person name="Argimon S."/>
            <person name="Zhang W."/>
            <person name="Yang X."/>
            <person name="Jeffery I.B."/>
            <person name="Cooney J.C."/>
            <person name="Kagawa T.F."/>
            <person name="Liu W."/>
            <person name="Song Y."/>
            <person name="Salvetti E."/>
            <person name="Wrobel A."/>
            <person name="Rasinkangas P."/>
            <person name="Parkhill J."/>
            <person name="Rea M.C."/>
            <person name="O'Sullivan O."/>
            <person name="Ritari J."/>
            <person name="Douillard F.P."/>
            <person name="Paul Ross R."/>
            <person name="Yang R."/>
            <person name="Briner A.E."/>
            <person name="Felis G.E."/>
            <person name="de Vos W.M."/>
            <person name="Barrangou R."/>
            <person name="Klaenhammer T.R."/>
            <person name="Caufield P.W."/>
            <person name="Cui Y."/>
            <person name="Zhang H."/>
            <person name="O'Toole P.W."/>
        </authorList>
    </citation>
    <scope>NUCLEOTIDE SEQUENCE [LARGE SCALE GENOMIC DNA]</scope>
    <source>
        <strain evidence="7 8">DSM 20014</strain>
    </source>
</reference>
<evidence type="ECO:0000256" key="1">
    <source>
        <dbReference type="ARBA" id="ARBA00022512"/>
    </source>
</evidence>
<dbReference type="InterPro" id="IPR009063">
    <property type="entry name" value="Ig/albumin-bd_sf"/>
</dbReference>
<name>A0A0R2JKI4_9LACO</name>
<dbReference type="InterPro" id="IPR002988">
    <property type="entry name" value="GA_module"/>
</dbReference>
<feature type="region of interest" description="Disordered" evidence="5">
    <location>
        <begin position="131"/>
        <end position="170"/>
    </location>
</feature>
<keyword evidence="8" id="KW-1185">Reference proteome</keyword>
<dbReference type="PATRIC" id="fig|1620.3.peg.1277"/>
<dbReference type="SMART" id="SM00844">
    <property type="entry name" value="GA"/>
    <property type="match status" value="2"/>
</dbReference>
<feature type="region of interest" description="Disordered" evidence="5">
    <location>
        <begin position="1"/>
        <end position="86"/>
    </location>
</feature>
<evidence type="ECO:0000256" key="5">
    <source>
        <dbReference type="SAM" id="MobiDB-lite"/>
    </source>
</evidence>
<sequence>MKDATDLNNQKQPNNNQALEDAKQSAKDAIDKLPNLSDAEKNDFKQRIDSATSTDAINQIVKDATDLNNQKQSNNNQALEDAKRSAKETIDKLPNLSDFQKNNLKKQIDAASSIDEVNHILSLADRLNNEAEKSNVRQQTNSQETKTTNVNSNATKHEQAKLPNTGSDAQQNVGAIGTAMLGTLALFGLGKRQNKRDKH</sequence>
<evidence type="ECO:0000256" key="4">
    <source>
        <dbReference type="ARBA" id="ARBA00023088"/>
    </source>
</evidence>
<dbReference type="SUPFAM" id="SSF46997">
    <property type="entry name" value="Bacterial immunoglobulin/albumin-binding domains"/>
    <property type="match status" value="2"/>
</dbReference>
<keyword evidence="2" id="KW-0964">Secreted</keyword>
<gene>
    <name evidence="7" type="ORF">IV67_GL001262</name>
</gene>
<keyword evidence="1" id="KW-0134">Cell wall</keyword>
<feature type="compositionally biased region" description="Basic and acidic residues" evidence="5">
    <location>
        <begin position="38"/>
        <end position="48"/>
    </location>
</feature>
<dbReference type="AlphaFoldDB" id="A0A0R2JKI4"/>
<dbReference type="NCBIfam" id="TIGR01167">
    <property type="entry name" value="LPXTG_anchor"/>
    <property type="match status" value="1"/>
</dbReference>
<dbReference type="Pfam" id="PF01468">
    <property type="entry name" value="GA"/>
    <property type="match status" value="2"/>
</dbReference>
<organism evidence="7 8">
    <name type="scientific">Weissella minor</name>
    <dbReference type="NCBI Taxonomy" id="1620"/>
    <lineage>
        <taxon>Bacteria</taxon>
        <taxon>Bacillati</taxon>
        <taxon>Bacillota</taxon>
        <taxon>Bacilli</taxon>
        <taxon>Lactobacillales</taxon>
        <taxon>Lactobacillaceae</taxon>
        <taxon>Weissella</taxon>
    </lineage>
</organism>
<dbReference type="Gene3D" id="1.20.5.420">
    <property type="entry name" value="Immunoglobulin FC, subunit C"/>
    <property type="match status" value="2"/>
</dbReference>
<feature type="domain" description="Extracellular matrix-binding protein ebh GA module" evidence="6">
    <location>
        <begin position="7"/>
        <end position="65"/>
    </location>
</feature>
<dbReference type="InterPro" id="IPR019931">
    <property type="entry name" value="LPXTG_anchor"/>
</dbReference>
<keyword evidence="4" id="KW-0572">Peptidoglycan-anchor</keyword>
<protein>
    <recommendedName>
        <fullName evidence="6">Extracellular matrix-binding protein ebh GA module domain-containing protein</fullName>
    </recommendedName>
</protein>
<dbReference type="Pfam" id="PF00746">
    <property type="entry name" value="Gram_pos_anchor"/>
    <property type="match status" value="1"/>
</dbReference>
<evidence type="ECO:0000259" key="6">
    <source>
        <dbReference type="SMART" id="SM00844"/>
    </source>
</evidence>
<evidence type="ECO:0000256" key="3">
    <source>
        <dbReference type="ARBA" id="ARBA00022729"/>
    </source>
</evidence>
<evidence type="ECO:0000313" key="7">
    <source>
        <dbReference type="EMBL" id="KRN77736.1"/>
    </source>
</evidence>
<dbReference type="Proteomes" id="UP000051673">
    <property type="component" value="Unassembled WGS sequence"/>
</dbReference>
<dbReference type="InterPro" id="IPR020840">
    <property type="entry name" value="Extracell_matrix-bd_GA"/>
</dbReference>
<feature type="compositionally biased region" description="Basic and acidic residues" evidence="5">
    <location>
        <begin position="20"/>
        <end position="31"/>
    </location>
</feature>
<dbReference type="EMBL" id="JQCD01000009">
    <property type="protein sequence ID" value="KRN77736.1"/>
    <property type="molecule type" value="Genomic_DNA"/>
</dbReference>
<feature type="compositionally biased region" description="Polar residues" evidence="5">
    <location>
        <begin position="66"/>
        <end position="78"/>
    </location>
</feature>
<keyword evidence="3" id="KW-0732">Signal</keyword>
<feature type="domain" description="Extracellular matrix-binding protein ebh GA module" evidence="6">
    <location>
        <begin position="67"/>
        <end position="125"/>
    </location>
</feature>
<evidence type="ECO:0000256" key="2">
    <source>
        <dbReference type="ARBA" id="ARBA00022525"/>
    </source>
</evidence>
<accession>A0A0R2JKI4</accession>
<evidence type="ECO:0000313" key="8">
    <source>
        <dbReference type="Proteomes" id="UP000051673"/>
    </source>
</evidence>
<feature type="compositionally biased region" description="Polar residues" evidence="5">
    <location>
        <begin position="1"/>
        <end position="18"/>
    </location>
</feature>
<feature type="compositionally biased region" description="Polar residues" evidence="5">
    <location>
        <begin position="136"/>
        <end position="154"/>
    </location>
</feature>